<organism evidence="1 2">
    <name type="scientific">Corynebacterium phage PotatoChip</name>
    <dbReference type="NCBI Taxonomy" id="2047870"/>
    <lineage>
        <taxon>Viruses</taxon>
        <taxon>Duplodnaviria</taxon>
        <taxon>Heunggongvirae</taxon>
        <taxon>Uroviricota</taxon>
        <taxon>Caudoviricetes</taxon>
        <taxon>Zierdtviridae</taxon>
        <taxon>Toshachvirinae</taxon>
        <taxon>Ceetrepovirus</taxon>
        <taxon>Ceetrepovirus zion</taxon>
        <taxon>Corynebacterium virus Zion</taxon>
    </lineage>
</organism>
<name>A0A2H4P8X7_9CAUD</name>
<reference evidence="1 2" key="1">
    <citation type="submission" date="2017-10" db="EMBL/GenBank/DDBJ databases">
        <authorList>
            <person name="Monti D.L."/>
            <person name="McPhail C.W."/>
            <person name="Foksinska A.M."/>
            <person name="Opsteen S.A."/>
            <person name="Casey K.N."/>
            <person name="Ali S.Y."/>
            <person name="Nguyen D.C."/>
            <person name="Vale K."/>
            <person name="Baghaei N."/>
            <person name="Pratt M.C."/>
            <person name="Page E.F."/>
            <person name="Gosain A.J."/>
            <person name="Castillo S.J."/>
            <person name="Mallepalli N.R."/>
            <person name="Thompson A.L."/>
            <person name="Presedo N.A."/>
            <person name="Murrell A.C."/>
            <person name="Sahawneh K.J."/>
            <person name="Saleeby D.P."/>
            <person name="Stoner T.H."/>
            <person name="Garlena R.A."/>
            <person name="Russell D.A."/>
            <person name="Pope W.H."/>
            <person name="Jacobs-Sera D."/>
            <person name="Hatfull G.F."/>
        </authorList>
    </citation>
    <scope>NUCLEOTIDE SEQUENCE [LARGE SCALE GENOMIC DNA]</scope>
</reference>
<protein>
    <submittedName>
        <fullName evidence="1">Thioredoxin</fullName>
    </submittedName>
</protein>
<accession>A0A2H4P8X7</accession>
<evidence type="ECO:0000313" key="2">
    <source>
        <dbReference type="Proteomes" id="UP000241102"/>
    </source>
</evidence>
<proteinExistence type="predicted"/>
<dbReference type="InterPro" id="IPR036249">
    <property type="entry name" value="Thioredoxin-like_sf"/>
</dbReference>
<dbReference type="EMBL" id="MG198778">
    <property type="protein sequence ID" value="ATW58701.1"/>
    <property type="molecule type" value="Genomic_DNA"/>
</dbReference>
<gene>
    <name evidence="1" type="ORF">SEA_POTATOCHIP_52</name>
</gene>
<dbReference type="Proteomes" id="UP000241102">
    <property type="component" value="Segment"/>
</dbReference>
<evidence type="ECO:0000313" key="1">
    <source>
        <dbReference type="EMBL" id="ATW58701.1"/>
    </source>
</evidence>
<dbReference type="Gene3D" id="3.40.30.10">
    <property type="entry name" value="Glutaredoxin"/>
    <property type="match status" value="1"/>
</dbReference>
<dbReference type="SUPFAM" id="SSF52833">
    <property type="entry name" value="Thioredoxin-like"/>
    <property type="match status" value="1"/>
</dbReference>
<sequence>MTKIDVTAYEKTRSHCPQCEDMRKHFERWLSDDENIHHDVTRVTLSAEDNRDYLIELGVMGAPVYVIERDGNTRVISGNNPDILIDALNGVDSLWDDM</sequence>